<gene>
    <name evidence="1" type="ORF">EZS27_011002</name>
</gene>
<name>A0A5J4S715_9ZZZZ</name>
<dbReference type="AlphaFoldDB" id="A0A5J4S715"/>
<accession>A0A5J4S715</accession>
<organism evidence="1">
    <name type="scientific">termite gut metagenome</name>
    <dbReference type="NCBI Taxonomy" id="433724"/>
    <lineage>
        <taxon>unclassified sequences</taxon>
        <taxon>metagenomes</taxon>
        <taxon>organismal metagenomes</taxon>
    </lineage>
</organism>
<sequence length="93" mass="10591">MHRWRIKKFKELVSAKSAEFTNKEDPRAIKLFFQDEAGFGRIDNICSCLVPFVPTCLFSGSKPYRKSLASYPGKGEIQEYYFSQSGGGREQVS</sequence>
<dbReference type="EMBL" id="SNRY01000407">
    <property type="protein sequence ID" value="KAA6341163.1"/>
    <property type="molecule type" value="Genomic_DNA"/>
</dbReference>
<evidence type="ECO:0008006" key="2">
    <source>
        <dbReference type="Google" id="ProtNLM"/>
    </source>
</evidence>
<protein>
    <recommendedName>
        <fullName evidence="2">Tc1-like transposase DDE domain-containing protein</fullName>
    </recommendedName>
</protein>
<comment type="caution">
    <text evidence="1">The sequence shown here is derived from an EMBL/GenBank/DDBJ whole genome shotgun (WGS) entry which is preliminary data.</text>
</comment>
<proteinExistence type="predicted"/>
<evidence type="ECO:0000313" key="1">
    <source>
        <dbReference type="EMBL" id="KAA6341163.1"/>
    </source>
</evidence>
<reference evidence="1" key="1">
    <citation type="submission" date="2019-03" db="EMBL/GenBank/DDBJ databases">
        <title>Single cell metagenomics reveals metabolic interactions within the superorganism composed of flagellate Streblomastix strix and complex community of Bacteroidetes bacteria on its surface.</title>
        <authorList>
            <person name="Treitli S.C."/>
            <person name="Kolisko M."/>
            <person name="Husnik F."/>
            <person name="Keeling P."/>
            <person name="Hampl V."/>
        </authorList>
    </citation>
    <scope>NUCLEOTIDE SEQUENCE</scope>
    <source>
        <strain evidence="1">STM</strain>
    </source>
</reference>